<keyword evidence="2" id="KW-1185">Reference proteome</keyword>
<organism evidence="1 2">
    <name type="scientific">Massilia litorea</name>
    <dbReference type="NCBI Taxonomy" id="2769491"/>
    <lineage>
        <taxon>Bacteria</taxon>
        <taxon>Pseudomonadati</taxon>
        <taxon>Pseudomonadota</taxon>
        <taxon>Betaproteobacteria</taxon>
        <taxon>Burkholderiales</taxon>
        <taxon>Oxalobacteraceae</taxon>
        <taxon>Telluria group</taxon>
        <taxon>Massilia</taxon>
    </lineage>
</organism>
<gene>
    <name evidence="1" type="ORF">LPB04_01845</name>
</gene>
<dbReference type="AlphaFoldDB" id="A0A7L9U517"/>
<dbReference type="Proteomes" id="UP000593875">
    <property type="component" value="Chromosome"/>
</dbReference>
<dbReference type="RefSeq" id="WP_193687117.1">
    <property type="nucleotide sequence ID" value="NZ_CP062941.1"/>
</dbReference>
<sequence length="63" mass="6644">MNVLKHMETLFLVAALAVVGTTYAGAQSYKAQVRADSMVSVGSEKMATVKVVGKRLPAATKFA</sequence>
<name>A0A7L9U517_9BURK</name>
<reference evidence="1 2" key="1">
    <citation type="submission" date="2020-10" db="EMBL/GenBank/DDBJ databases">
        <title>Genome sequencing of Massilia sp. LPB0304.</title>
        <authorList>
            <person name="Kim J."/>
        </authorList>
    </citation>
    <scope>NUCLEOTIDE SEQUENCE [LARGE SCALE GENOMIC DNA]</scope>
    <source>
        <strain evidence="1 2">LPB0304</strain>
    </source>
</reference>
<evidence type="ECO:0000313" key="1">
    <source>
        <dbReference type="EMBL" id="QOL50094.1"/>
    </source>
</evidence>
<protein>
    <submittedName>
        <fullName evidence="1">Uncharacterized protein</fullName>
    </submittedName>
</protein>
<proteinExistence type="predicted"/>
<dbReference type="EMBL" id="CP062941">
    <property type="protein sequence ID" value="QOL50094.1"/>
    <property type="molecule type" value="Genomic_DNA"/>
</dbReference>
<accession>A0A7L9U517</accession>
<evidence type="ECO:0000313" key="2">
    <source>
        <dbReference type="Proteomes" id="UP000593875"/>
    </source>
</evidence>
<dbReference type="KEGG" id="mlir:LPB04_01845"/>